<evidence type="ECO:0000313" key="2">
    <source>
        <dbReference type="Proteomes" id="UP000243459"/>
    </source>
</evidence>
<dbReference type="Proteomes" id="UP000243459">
    <property type="component" value="Chromosome 7"/>
</dbReference>
<gene>
    <name evidence="1" type="ORF">A4U43_C07F8170</name>
</gene>
<evidence type="ECO:0000313" key="1">
    <source>
        <dbReference type="EMBL" id="ONK62790.1"/>
    </source>
</evidence>
<name>A0A5P1EFE5_ASPOF</name>
<proteinExistence type="predicted"/>
<protein>
    <submittedName>
        <fullName evidence="1">Uncharacterized protein</fullName>
    </submittedName>
</protein>
<keyword evidence="2" id="KW-1185">Reference proteome</keyword>
<sequence length="85" mass="9782">MGEGRAKREARRIAWKWKTLESMEEAAVGVENPRIDGRRKGEVLFDGSVSLLRKAKRREDEKRQENPVGIVQRRAQRPESLAVVL</sequence>
<dbReference type="Gramene" id="ONK62790">
    <property type="protein sequence ID" value="ONK62790"/>
    <property type="gene ID" value="A4U43_C07F8170"/>
</dbReference>
<dbReference type="AlphaFoldDB" id="A0A5P1EFE5"/>
<reference evidence="2" key="1">
    <citation type="journal article" date="2017" name="Nat. Commun.">
        <title>The asparagus genome sheds light on the origin and evolution of a young Y chromosome.</title>
        <authorList>
            <person name="Harkess A."/>
            <person name="Zhou J."/>
            <person name="Xu C."/>
            <person name="Bowers J.E."/>
            <person name="Van der Hulst R."/>
            <person name="Ayyampalayam S."/>
            <person name="Mercati F."/>
            <person name="Riccardi P."/>
            <person name="McKain M.R."/>
            <person name="Kakrana A."/>
            <person name="Tang H."/>
            <person name="Ray J."/>
            <person name="Groenendijk J."/>
            <person name="Arikit S."/>
            <person name="Mathioni S.M."/>
            <person name="Nakano M."/>
            <person name="Shan H."/>
            <person name="Telgmann-Rauber A."/>
            <person name="Kanno A."/>
            <person name="Yue Z."/>
            <person name="Chen H."/>
            <person name="Li W."/>
            <person name="Chen Y."/>
            <person name="Xu X."/>
            <person name="Zhang Y."/>
            <person name="Luo S."/>
            <person name="Chen H."/>
            <person name="Gao J."/>
            <person name="Mao Z."/>
            <person name="Pires J.C."/>
            <person name="Luo M."/>
            <person name="Kudrna D."/>
            <person name="Wing R.A."/>
            <person name="Meyers B.C."/>
            <person name="Yi K."/>
            <person name="Kong H."/>
            <person name="Lavrijsen P."/>
            <person name="Sunseri F."/>
            <person name="Falavigna A."/>
            <person name="Ye Y."/>
            <person name="Leebens-Mack J.H."/>
            <person name="Chen G."/>
        </authorList>
    </citation>
    <scope>NUCLEOTIDE SEQUENCE [LARGE SCALE GENOMIC DNA]</scope>
    <source>
        <strain evidence="2">cv. DH0086</strain>
    </source>
</reference>
<accession>A0A5P1EFE5</accession>
<organism evidence="1 2">
    <name type="scientific">Asparagus officinalis</name>
    <name type="common">Garden asparagus</name>
    <dbReference type="NCBI Taxonomy" id="4686"/>
    <lineage>
        <taxon>Eukaryota</taxon>
        <taxon>Viridiplantae</taxon>
        <taxon>Streptophyta</taxon>
        <taxon>Embryophyta</taxon>
        <taxon>Tracheophyta</taxon>
        <taxon>Spermatophyta</taxon>
        <taxon>Magnoliopsida</taxon>
        <taxon>Liliopsida</taxon>
        <taxon>Asparagales</taxon>
        <taxon>Asparagaceae</taxon>
        <taxon>Asparagoideae</taxon>
        <taxon>Asparagus</taxon>
    </lineage>
</organism>
<dbReference type="EMBL" id="CM007387">
    <property type="protein sequence ID" value="ONK62790.1"/>
    <property type="molecule type" value="Genomic_DNA"/>
</dbReference>